<keyword evidence="6" id="KW-0746">Sphingolipid metabolism</keyword>
<evidence type="ECO:0000256" key="6">
    <source>
        <dbReference type="ARBA" id="ARBA00022919"/>
    </source>
</evidence>
<evidence type="ECO:0000256" key="5">
    <source>
        <dbReference type="ARBA" id="ARBA00022857"/>
    </source>
</evidence>
<dbReference type="PANTHER" id="PTHR43550:SF3">
    <property type="entry name" value="3-KETODIHYDROSPHINGOSINE REDUCTASE"/>
    <property type="match status" value="1"/>
</dbReference>
<comment type="function">
    <text evidence="10">Catalyzes the reduction of 3'-oxosphinganine (3-ketodihydrosphingosine/KDS) to sphinganine (dihydrosphingosine/DHS), the second step of de novo sphingolipid biosynthesis.</text>
</comment>
<dbReference type="GO" id="GO:0005789">
    <property type="term" value="C:endoplasmic reticulum membrane"/>
    <property type="evidence" value="ECO:0007669"/>
    <property type="project" value="TreeGrafter"/>
</dbReference>
<keyword evidence="12" id="KW-0812">Transmembrane</keyword>
<evidence type="ECO:0000256" key="11">
    <source>
        <dbReference type="ARBA" id="ARBA00048930"/>
    </source>
</evidence>
<keyword evidence="12" id="KW-0472">Membrane</keyword>
<keyword evidence="8" id="KW-0443">Lipid metabolism</keyword>
<comment type="pathway">
    <text evidence="3">Sphingolipid metabolism.</text>
</comment>
<dbReference type="InterPro" id="IPR036291">
    <property type="entry name" value="NAD(P)-bd_dom_sf"/>
</dbReference>
<accession>W7I9V6</accession>
<dbReference type="InterPro" id="IPR045022">
    <property type="entry name" value="KDSR-like"/>
</dbReference>
<keyword evidence="4" id="KW-0256">Endoplasmic reticulum</keyword>
<comment type="catalytic activity">
    <reaction evidence="11">
        <text>sphinganine + NADP(+) = 3-oxosphinganine + NADPH + H(+)</text>
        <dbReference type="Rhea" id="RHEA:22640"/>
        <dbReference type="ChEBI" id="CHEBI:15378"/>
        <dbReference type="ChEBI" id="CHEBI:57783"/>
        <dbReference type="ChEBI" id="CHEBI:57817"/>
        <dbReference type="ChEBI" id="CHEBI:58299"/>
        <dbReference type="ChEBI" id="CHEBI:58349"/>
        <dbReference type="EC" id="1.1.1.102"/>
    </reaction>
    <physiologicalReaction direction="right-to-left" evidence="11">
        <dbReference type="Rhea" id="RHEA:22642"/>
    </physiologicalReaction>
</comment>
<dbReference type="GO" id="GO:0047560">
    <property type="term" value="F:3-dehydrosphinganine reductase activity"/>
    <property type="evidence" value="ECO:0007669"/>
    <property type="project" value="UniProtKB-EC"/>
</dbReference>
<evidence type="ECO:0000256" key="9">
    <source>
        <dbReference type="ARBA" id="ARBA00026112"/>
    </source>
</evidence>
<protein>
    <recommendedName>
        <fullName evidence="9">3-dehydrosphinganine reductase</fullName>
        <ecNumber evidence="9">1.1.1.102</ecNumber>
    </recommendedName>
</protein>
<dbReference type="EC" id="1.1.1.102" evidence="9"/>
<proteinExistence type="predicted"/>
<dbReference type="SUPFAM" id="SSF51735">
    <property type="entry name" value="NAD(P)-binding Rossmann-fold domains"/>
    <property type="match status" value="1"/>
</dbReference>
<evidence type="ECO:0000256" key="8">
    <source>
        <dbReference type="ARBA" id="ARBA00023098"/>
    </source>
</evidence>
<dbReference type="PRINTS" id="PR00081">
    <property type="entry name" value="GDHRDH"/>
</dbReference>
<evidence type="ECO:0000256" key="12">
    <source>
        <dbReference type="SAM" id="Phobius"/>
    </source>
</evidence>
<evidence type="ECO:0000256" key="4">
    <source>
        <dbReference type="ARBA" id="ARBA00022824"/>
    </source>
</evidence>
<dbReference type="GO" id="GO:0006666">
    <property type="term" value="P:3-keto-sphinganine metabolic process"/>
    <property type="evidence" value="ECO:0007669"/>
    <property type="project" value="InterPro"/>
</dbReference>
<keyword evidence="5" id="KW-0521">NADP</keyword>
<dbReference type="InterPro" id="IPR002347">
    <property type="entry name" value="SDR_fam"/>
</dbReference>
<dbReference type="Pfam" id="PF00106">
    <property type="entry name" value="adh_short"/>
    <property type="match status" value="1"/>
</dbReference>
<reference evidence="13 14" key="1">
    <citation type="submission" date="2013-05" db="EMBL/GenBank/DDBJ databases">
        <title>Drechslerella stenobrocha genome reveals carnivorous origination and mechanical trapping mechanism of predatory fungi.</title>
        <authorList>
            <person name="Liu X."/>
            <person name="Zhang W."/>
            <person name="Liu K."/>
        </authorList>
    </citation>
    <scope>NUCLEOTIDE SEQUENCE [LARGE SCALE GENOMIC DNA]</scope>
    <source>
        <strain evidence="13 14">248</strain>
    </source>
</reference>
<evidence type="ECO:0000256" key="1">
    <source>
        <dbReference type="ARBA" id="ARBA00004240"/>
    </source>
</evidence>
<dbReference type="CDD" id="cd08939">
    <property type="entry name" value="KDSR-like_SDR_c"/>
    <property type="match status" value="1"/>
</dbReference>
<dbReference type="OrthoDB" id="10267115at2759"/>
<feature type="transmembrane region" description="Helical" evidence="12">
    <location>
        <begin position="309"/>
        <end position="328"/>
    </location>
</feature>
<keyword evidence="7" id="KW-0560">Oxidoreductase</keyword>
<dbReference type="Gene3D" id="3.40.50.720">
    <property type="entry name" value="NAD(P)-binding Rossmann-like Domain"/>
    <property type="match status" value="1"/>
</dbReference>
<dbReference type="Proteomes" id="UP000024837">
    <property type="component" value="Unassembled WGS sequence"/>
</dbReference>
<dbReference type="PANTHER" id="PTHR43550">
    <property type="entry name" value="3-KETODIHYDROSPHINGOSINE REDUCTASE"/>
    <property type="match status" value="1"/>
</dbReference>
<evidence type="ECO:0000313" key="14">
    <source>
        <dbReference type="Proteomes" id="UP000024837"/>
    </source>
</evidence>
<sequence>MSLSNSAVLVGASTVTAILLATAATVTMGLFSENQMPVAGRNVIITGASQGMGKAVALLFAAQGANITIIARNQQKLDAAGEEIRAVITKNGSKYPDQKLVIISADLADPADAKRAVVESESQLGETEILWCCAGGANPGMFKDHSLDELHYGMNTNYWSAVYIAHATLNVMASRPPPPPKFPGQGNTQRRIIFTSSLAALCPVIGYSSYLGAKAGLRALTDCLRQECLLYDIGVHCCMPGGIESPGFEMENLTKPDLTKKIEETDVAQQPEEVAKALLEELQRGQVMPVPSFLARAARAGAIGPTPRVNAVIEVLLSWIAVIVFIFVRRDQDGIIMKERKLKGPVWKQK</sequence>
<comment type="subcellular location">
    <subcellularLocation>
        <location evidence="1">Endoplasmic reticulum</location>
    </subcellularLocation>
</comment>
<organism evidence="13 14">
    <name type="scientific">Drechslerella stenobrocha 248</name>
    <dbReference type="NCBI Taxonomy" id="1043628"/>
    <lineage>
        <taxon>Eukaryota</taxon>
        <taxon>Fungi</taxon>
        <taxon>Dikarya</taxon>
        <taxon>Ascomycota</taxon>
        <taxon>Pezizomycotina</taxon>
        <taxon>Orbiliomycetes</taxon>
        <taxon>Orbiliales</taxon>
        <taxon>Orbiliaceae</taxon>
        <taxon>Drechslerella</taxon>
    </lineage>
</organism>
<dbReference type="AlphaFoldDB" id="W7I9V6"/>
<name>W7I9V6_9PEZI</name>
<dbReference type="EMBL" id="KI966371">
    <property type="protein sequence ID" value="EWC48882.1"/>
    <property type="molecule type" value="Genomic_DNA"/>
</dbReference>
<evidence type="ECO:0000256" key="2">
    <source>
        <dbReference type="ARBA" id="ARBA00004760"/>
    </source>
</evidence>
<dbReference type="HOGENOM" id="CLU_010194_3_0_1"/>
<keyword evidence="12" id="KW-1133">Transmembrane helix</keyword>
<gene>
    <name evidence="13" type="ORF">DRE_00187</name>
</gene>
<evidence type="ECO:0000256" key="10">
    <source>
        <dbReference type="ARBA" id="ARBA00044737"/>
    </source>
</evidence>
<evidence type="ECO:0000256" key="7">
    <source>
        <dbReference type="ARBA" id="ARBA00023002"/>
    </source>
</evidence>
<keyword evidence="14" id="KW-1185">Reference proteome</keyword>
<evidence type="ECO:0000313" key="13">
    <source>
        <dbReference type="EMBL" id="EWC48882.1"/>
    </source>
</evidence>
<dbReference type="GO" id="GO:0030148">
    <property type="term" value="P:sphingolipid biosynthetic process"/>
    <property type="evidence" value="ECO:0007669"/>
    <property type="project" value="InterPro"/>
</dbReference>
<comment type="pathway">
    <text evidence="2">Lipid metabolism; sphingolipid metabolism.</text>
</comment>
<evidence type="ECO:0000256" key="3">
    <source>
        <dbReference type="ARBA" id="ARBA00004991"/>
    </source>
</evidence>